<protein>
    <submittedName>
        <fullName evidence="4">Uncharacterized protein</fullName>
    </submittedName>
</protein>
<organism evidence="4 5">
    <name type="scientific">Hymenobacter crusticola</name>
    <dbReference type="NCBI Taxonomy" id="1770526"/>
    <lineage>
        <taxon>Bacteria</taxon>
        <taxon>Pseudomonadati</taxon>
        <taxon>Bacteroidota</taxon>
        <taxon>Cytophagia</taxon>
        <taxon>Cytophagales</taxon>
        <taxon>Hymenobacteraceae</taxon>
        <taxon>Hymenobacter</taxon>
    </lineage>
</organism>
<feature type="domain" description="Transposase IS116/IS110/IS902 C-terminal" evidence="3">
    <location>
        <begin position="195"/>
        <end position="280"/>
    </location>
</feature>
<proteinExistence type="predicted"/>
<dbReference type="GO" id="GO:0004803">
    <property type="term" value="F:transposase activity"/>
    <property type="evidence" value="ECO:0007669"/>
    <property type="project" value="InterPro"/>
</dbReference>
<feature type="domain" description="Transposase IS110-like N-terminal" evidence="2">
    <location>
        <begin position="8"/>
        <end position="150"/>
    </location>
</feature>
<dbReference type="GO" id="GO:0003677">
    <property type="term" value="F:DNA binding"/>
    <property type="evidence" value="ECO:0007669"/>
    <property type="project" value="InterPro"/>
</dbReference>
<dbReference type="Pfam" id="PF01548">
    <property type="entry name" value="DEDD_Tnp_IS110"/>
    <property type="match status" value="1"/>
</dbReference>
<accession>A0A2C9ZTS3</accession>
<evidence type="ECO:0000256" key="1">
    <source>
        <dbReference type="SAM" id="Coils"/>
    </source>
</evidence>
<reference evidence="4 5" key="1">
    <citation type="submission" date="2017-01" db="EMBL/GenBank/DDBJ databases">
        <title>A new Hymenobacter.</title>
        <authorList>
            <person name="Liang Y."/>
            <person name="Feng F."/>
        </authorList>
    </citation>
    <scope>NUCLEOTIDE SEQUENCE [LARGE SCALE GENOMIC DNA]</scope>
    <source>
        <strain evidence="4">MIMBbqt21</strain>
    </source>
</reference>
<comment type="caution">
    <text evidence="4">The sequence shown here is derived from an EMBL/GenBank/DDBJ whole genome shotgun (WGS) entry which is preliminary data.</text>
</comment>
<name>A0A2C9ZTS3_9BACT</name>
<evidence type="ECO:0000259" key="2">
    <source>
        <dbReference type="Pfam" id="PF01548"/>
    </source>
</evidence>
<dbReference type="InterPro" id="IPR047650">
    <property type="entry name" value="Transpos_IS110"/>
</dbReference>
<dbReference type="GO" id="GO:0006281">
    <property type="term" value="P:DNA repair"/>
    <property type="evidence" value="ECO:0007669"/>
    <property type="project" value="InterPro"/>
</dbReference>
<dbReference type="InterPro" id="IPR002525">
    <property type="entry name" value="Transp_IS110-like_N"/>
</dbReference>
<dbReference type="InterPro" id="IPR003346">
    <property type="entry name" value="Transposase_20"/>
</dbReference>
<dbReference type="SUPFAM" id="SSF48150">
    <property type="entry name" value="DNA-glycosylase"/>
    <property type="match status" value="1"/>
</dbReference>
<evidence type="ECO:0000313" key="5">
    <source>
        <dbReference type="Proteomes" id="UP000194873"/>
    </source>
</evidence>
<dbReference type="PANTHER" id="PTHR33055">
    <property type="entry name" value="TRANSPOSASE FOR INSERTION SEQUENCE ELEMENT IS1111A"/>
    <property type="match status" value="1"/>
</dbReference>
<dbReference type="EMBL" id="MTSE01000053">
    <property type="protein sequence ID" value="OUJ68303.1"/>
    <property type="molecule type" value="Genomic_DNA"/>
</dbReference>
<keyword evidence="1" id="KW-0175">Coiled coil</keyword>
<dbReference type="NCBIfam" id="NF033542">
    <property type="entry name" value="transpos_IS110"/>
    <property type="match status" value="1"/>
</dbReference>
<evidence type="ECO:0000259" key="3">
    <source>
        <dbReference type="Pfam" id="PF02371"/>
    </source>
</evidence>
<gene>
    <name evidence="4" type="ORF">BXP70_28065</name>
</gene>
<dbReference type="GO" id="GO:0006313">
    <property type="term" value="P:DNA transposition"/>
    <property type="evidence" value="ECO:0007669"/>
    <property type="project" value="InterPro"/>
</dbReference>
<dbReference type="Proteomes" id="UP000194873">
    <property type="component" value="Unassembled WGS sequence"/>
</dbReference>
<dbReference type="OrthoDB" id="964423at2"/>
<dbReference type="PANTHER" id="PTHR33055:SF3">
    <property type="entry name" value="PUTATIVE TRANSPOSASE FOR IS117-RELATED"/>
    <property type="match status" value="1"/>
</dbReference>
<evidence type="ECO:0000313" key="4">
    <source>
        <dbReference type="EMBL" id="OUJ68303.1"/>
    </source>
</evidence>
<dbReference type="Pfam" id="PF02371">
    <property type="entry name" value="Transposase_20"/>
    <property type="match status" value="1"/>
</dbReference>
<sequence>MTTTQAVVGVDGSKATLAVCHQMGAHLQHLEVANTPAGFRQLVRCGGAASLYVLEATGPYYLAVAYHLVAVGAQVAVRNPLVVKRFIQMHLGKGKSDRKDAQWLLRYGQQQAAPRWQPEETVLVECRQVEQVVELLIRQKTMVHNALEALQAQPVVSLAALEQLRQTLLHLEEQVQQLETKLLTTIEARYPPEMQLLCSIPGIGRKTAAYLLLFAGGFTSFPSHRQLIAKAGLCPREFRSGTSVRGKARINKMGGALIRSKLFRCSWSARRANGACRALYDRLVAKGKNGKLALIAVCNKLLKQAYAIVTSGVPYQADFTKKVVAPLAF</sequence>
<dbReference type="AlphaFoldDB" id="A0A2C9ZTS3"/>
<feature type="coiled-coil region" evidence="1">
    <location>
        <begin position="161"/>
        <end position="188"/>
    </location>
</feature>
<dbReference type="RefSeq" id="WP_086597430.1">
    <property type="nucleotide sequence ID" value="NZ_MTSE01000053.1"/>
</dbReference>
<dbReference type="Gene3D" id="1.10.340.30">
    <property type="entry name" value="Hypothetical protein, domain 2"/>
    <property type="match status" value="1"/>
</dbReference>
<keyword evidence="5" id="KW-1185">Reference proteome</keyword>
<dbReference type="InterPro" id="IPR011257">
    <property type="entry name" value="DNA_glycosylase"/>
</dbReference>